<accession>A0A495S7H8</accession>
<dbReference type="EMBL" id="RBXA01000001">
    <property type="protein sequence ID" value="RKS95837.1"/>
    <property type="molecule type" value="Genomic_DNA"/>
</dbReference>
<keyword evidence="2" id="KW-1185">Reference proteome</keyword>
<dbReference type="Proteomes" id="UP000280091">
    <property type="component" value="Unassembled WGS sequence"/>
</dbReference>
<protein>
    <submittedName>
        <fullName evidence="1">Uncharacterized protein</fullName>
    </submittedName>
</protein>
<name>A0A495S7H8_9FLAO</name>
<gene>
    <name evidence="1" type="ORF">BC952_1542</name>
</gene>
<organism evidence="1 2">
    <name type="scientific">Flavobacterium limicola</name>
    <dbReference type="NCBI Taxonomy" id="180441"/>
    <lineage>
        <taxon>Bacteria</taxon>
        <taxon>Pseudomonadati</taxon>
        <taxon>Bacteroidota</taxon>
        <taxon>Flavobacteriia</taxon>
        <taxon>Flavobacteriales</taxon>
        <taxon>Flavobacteriaceae</taxon>
        <taxon>Flavobacterium</taxon>
    </lineage>
</organism>
<reference evidence="1 2" key="1">
    <citation type="submission" date="2018-10" db="EMBL/GenBank/DDBJ databases">
        <title>Genomic Encyclopedia of Archaeal and Bacterial Type Strains, Phase II (KMG-II): from individual species to whole genera.</title>
        <authorList>
            <person name="Goeker M."/>
        </authorList>
    </citation>
    <scope>NUCLEOTIDE SEQUENCE [LARGE SCALE GENOMIC DNA]</scope>
    <source>
        <strain evidence="1 2">DSM 15094</strain>
    </source>
</reference>
<sequence length="124" mass="14542">MKIKLIQTVILLHFIFVSNAQFSKDLGVHYYRIIVENPINRETQCIGYNPTTRIQNSVLQFHLLNIKRSSAVMSDSTIYKITPMYNYNGKVLNYNWFPKLLCYQINKKTTITCTNNLTLYLRNG</sequence>
<dbReference type="AlphaFoldDB" id="A0A495S7H8"/>
<comment type="caution">
    <text evidence="1">The sequence shown here is derived from an EMBL/GenBank/DDBJ whole genome shotgun (WGS) entry which is preliminary data.</text>
</comment>
<evidence type="ECO:0000313" key="2">
    <source>
        <dbReference type="Proteomes" id="UP000280091"/>
    </source>
</evidence>
<proteinExistence type="predicted"/>
<evidence type="ECO:0000313" key="1">
    <source>
        <dbReference type="EMBL" id="RKS95837.1"/>
    </source>
</evidence>